<proteinExistence type="inferred from homology"/>
<dbReference type="InterPro" id="IPR050366">
    <property type="entry name" value="BP-dependent_transpt_permease"/>
</dbReference>
<comment type="caution">
    <text evidence="9">The sequence shown here is derived from an EMBL/GenBank/DDBJ whole genome shotgun (WGS) entry which is preliminary data.</text>
</comment>
<dbReference type="NCBIfam" id="NF045476">
    <property type="entry name" value="Opp4C"/>
    <property type="match status" value="1"/>
</dbReference>
<evidence type="ECO:0000256" key="3">
    <source>
        <dbReference type="ARBA" id="ARBA00022475"/>
    </source>
</evidence>
<dbReference type="InterPro" id="IPR035906">
    <property type="entry name" value="MetI-like_sf"/>
</dbReference>
<dbReference type="Pfam" id="PF00528">
    <property type="entry name" value="BPD_transp_1"/>
    <property type="match status" value="1"/>
</dbReference>
<feature type="transmembrane region" description="Helical" evidence="7">
    <location>
        <begin position="233"/>
        <end position="258"/>
    </location>
</feature>
<name>A0A7C2WC49_9BACT</name>
<dbReference type="PROSITE" id="PS50928">
    <property type="entry name" value="ABC_TM1"/>
    <property type="match status" value="1"/>
</dbReference>
<dbReference type="CDD" id="cd06261">
    <property type="entry name" value="TM_PBP2"/>
    <property type="match status" value="1"/>
</dbReference>
<evidence type="ECO:0000259" key="8">
    <source>
        <dbReference type="PROSITE" id="PS50928"/>
    </source>
</evidence>
<dbReference type="InterPro" id="IPR025966">
    <property type="entry name" value="OppC_N"/>
</dbReference>
<dbReference type="GO" id="GO:0055085">
    <property type="term" value="P:transmembrane transport"/>
    <property type="evidence" value="ECO:0007669"/>
    <property type="project" value="InterPro"/>
</dbReference>
<keyword evidence="4 7" id="KW-0812">Transmembrane</keyword>
<dbReference type="Gene3D" id="1.10.3720.10">
    <property type="entry name" value="MetI-like"/>
    <property type="match status" value="1"/>
</dbReference>
<organism evidence="9">
    <name type="scientific">Thermorudis sp</name>
    <dbReference type="NCBI Taxonomy" id="1969470"/>
    <lineage>
        <taxon>Bacteria</taxon>
        <taxon>Pseudomonadati</taxon>
        <taxon>Thermomicrobiota</taxon>
        <taxon>Thermomicrobia</taxon>
        <taxon>Thermomicrobia incertae sedis</taxon>
        <taxon>Thermorudis</taxon>
    </lineage>
</organism>
<dbReference type="AlphaFoldDB" id="A0A7C2WC49"/>
<evidence type="ECO:0000256" key="6">
    <source>
        <dbReference type="ARBA" id="ARBA00023136"/>
    </source>
</evidence>
<keyword evidence="5 7" id="KW-1133">Transmembrane helix</keyword>
<feature type="domain" description="ABC transmembrane type-1" evidence="8">
    <location>
        <begin position="112"/>
        <end position="303"/>
    </location>
</feature>
<dbReference type="PANTHER" id="PTHR43386">
    <property type="entry name" value="OLIGOPEPTIDE TRANSPORT SYSTEM PERMEASE PROTEIN APPC"/>
    <property type="match status" value="1"/>
</dbReference>
<accession>A0A7C2WC49</accession>
<feature type="transmembrane region" description="Helical" evidence="7">
    <location>
        <begin position="51"/>
        <end position="73"/>
    </location>
</feature>
<evidence type="ECO:0000256" key="1">
    <source>
        <dbReference type="ARBA" id="ARBA00004651"/>
    </source>
</evidence>
<dbReference type="PANTHER" id="PTHR43386:SF23">
    <property type="entry name" value="ABC TRANSPORTER"/>
    <property type="match status" value="1"/>
</dbReference>
<dbReference type="SUPFAM" id="SSF161098">
    <property type="entry name" value="MetI-like"/>
    <property type="match status" value="1"/>
</dbReference>
<comment type="subcellular location">
    <subcellularLocation>
        <location evidence="1 7">Cell membrane</location>
        <topology evidence="1 7">Multi-pass membrane protein</topology>
    </subcellularLocation>
</comment>
<dbReference type="EMBL" id="DSID01000705">
    <property type="protein sequence ID" value="HEX71423.1"/>
    <property type="molecule type" value="Genomic_DNA"/>
</dbReference>
<evidence type="ECO:0000256" key="2">
    <source>
        <dbReference type="ARBA" id="ARBA00022448"/>
    </source>
</evidence>
<dbReference type="GO" id="GO:0005886">
    <property type="term" value="C:plasma membrane"/>
    <property type="evidence" value="ECO:0007669"/>
    <property type="project" value="UniProtKB-SubCell"/>
</dbReference>
<dbReference type="InterPro" id="IPR000515">
    <property type="entry name" value="MetI-like"/>
</dbReference>
<dbReference type="InterPro" id="IPR053523">
    <property type="entry name" value="Oligopeptide_permease_AppC"/>
</dbReference>
<keyword evidence="2 7" id="KW-0813">Transport</keyword>
<comment type="similarity">
    <text evidence="7">Belongs to the binding-protein-dependent transport system permease family.</text>
</comment>
<keyword evidence="6 7" id="KW-0472">Membrane</keyword>
<evidence type="ECO:0000256" key="7">
    <source>
        <dbReference type="RuleBase" id="RU363032"/>
    </source>
</evidence>
<feature type="transmembrane region" description="Helical" evidence="7">
    <location>
        <begin position="160"/>
        <end position="185"/>
    </location>
</feature>
<evidence type="ECO:0000256" key="4">
    <source>
        <dbReference type="ARBA" id="ARBA00022692"/>
    </source>
</evidence>
<gene>
    <name evidence="9" type="ORF">ENP13_09325</name>
</gene>
<keyword evidence="3" id="KW-1003">Cell membrane</keyword>
<evidence type="ECO:0000256" key="5">
    <source>
        <dbReference type="ARBA" id="ARBA00022989"/>
    </source>
</evidence>
<dbReference type="Pfam" id="PF12911">
    <property type="entry name" value="OppC_N"/>
    <property type="match status" value="1"/>
</dbReference>
<reference evidence="9" key="1">
    <citation type="journal article" date="2020" name="mSystems">
        <title>Genome- and Community-Level Interaction Insights into Carbon Utilization and Element Cycling Functions of Hydrothermarchaeota in Hydrothermal Sediment.</title>
        <authorList>
            <person name="Zhou Z."/>
            <person name="Liu Y."/>
            <person name="Xu W."/>
            <person name="Pan J."/>
            <person name="Luo Z.H."/>
            <person name="Li M."/>
        </authorList>
    </citation>
    <scope>NUCLEOTIDE SEQUENCE [LARGE SCALE GENOMIC DNA]</scope>
    <source>
        <strain evidence="9">SpSt-192</strain>
    </source>
</reference>
<feature type="transmembrane region" description="Helical" evidence="7">
    <location>
        <begin position="282"/>
        <end position="303"/>
    </location>
</feature>
<evidence type="ECO:0000313" key="9">
    <source>
        <dbReference type="EMBL" id="HEX71423.1"/>
    </source>
</evidence>
<feature type="transmembrane region" description="Helical" evidence="7">
    <location>
        <begin position="114"/>
        <end position="140"/>
    </location>
</feature>
<protein>
    <submittedName>
        <fullName evidence="9">ABC transporter permease</fullName>
    </submittedName>
</protein>
<sequence>MSEATKGDRLEGAHVLEQARLHGPSVPSLASHERPRSLWSDAWRQFRRHRLALAGLFTLASIVLAVIAGPELIPYDPERIDFRAKSSPPTLAHPMGTDELGRDQLVRVLDGGRVSLAVGLAVVLVAMSVGVAIGAIAGYAGGWVDNALMRVVDVFYSMPGLFVIILLVTLLGPSFWTIVIALGLLRWMTTARLVRASFLSLKEQDFVEAARAIGASNARIVLRHILPNALSPIIVAATLGIAGAILAESALSFLGLGFQPPQATWGRMLEEAQKMVIHEGHWWRGFFPGLMIFLTIISINFVGDGLRDALDPRRLERS</sequence>